<keyword evidence="4" id="KW-1185">Reference proteome</keyword>
<evidence type="ECO:0000256" key="2">
    <source>
        <dbReference type="SAM" id="SignalP"/>
    </source>
</evidence>
<reference evidence="4" key="1">
    <citation type="journal article" date="2019" name="Int. J. Syst. Evol. Microbiol.">
        <title>The Global Catalogue of Microorganisms (GCM) 10K type strain sequencing project: providing services to taxonomists for standard genome sequencing and annotation.</title>
        <authorList>
            <consortium name="The Broad Institute Genomics Platform"/>
            <consortium name="The Broad Institute Genome Sequencing Center for Infectious Disease"/>
            <person name="Wu L."/>
            <person name="Ma J."/>
        </authorList>
    </citation>
    <scope>NUCLEOTIDE SEQUENCE [LARGE SCALE GENOMIC DNA]</scope>
    <source>
        <strain evidence="4">JCM 17738</strain>
    </source>
</reference>
<feature type="chain" id="PRO_5047477074" description="LppP/LprE lipoprotein" evidence="2">
    <location>
        <begin position="24"/>
        <end position="160"/>
    </location>
</feature>
<accession>A0ABP8JJX4</accession>
<evidence type="ECO:0008006" key="5">
    <source>
        <dbReference type="Google" id="ProtNLM"/>
    </source>
</evidence>
<evidence type="ECO:0000313" key="3">
    <source>
        <dbReference type="EMBL" id="GAA4392015.1"/>
    </source>
</evidence>
<comment type="caution">
    <text evidence="3">The sequence shown here is derived from an EMBL/GenBank/DDBJ whole genome shotgun (WGS) entry which is preliminary data.</text>
</comment>
<keyword evidence="2" id="KW-0732">Signal</keyword>
<protein>
    <recommendedName>
        <fullName evidence="5">LppP/LprE lipoprotein</fullName>
    </recommendedName>
</protein>
<proteinExistence type="predicted"/>
<gene>
    <name evidence="3" type="ORF">GCM10023153_10590</name>
</gene>
<sequence>MSTMNLRLAAALVTALVATGGCAASTQEGTDATTSPNPASTTPAASTTPGSTASESPSPGTGGTLPADIRTRPEVAAAIADTAQRAQVDPDQVLVAAWSPVTWNDGSLGCPQKDMLYTQALVDGELLMLRVEQALFQYHSARGGPFTYCAAPDASYTVTG</sequence>
<evidence type="ECO:0000313" key="4">
    <source>
        <dbReference type="Proteomes" id="UP001500390"/>
    </source>
</evidence>
<dbReference type="PROSITE" id="PS51257">
    <property type="entry name" value="PROKAR_LIPOPROTEIN"/>
    <property type="match status" value="1"/>
</dbReference>
<name>A0ABP8JJX4_9MICO</name>
<dbReference type="EMBL" id="BAABFX010000020">
    <property type="protein sequence ID" value="GAA4392015.1"/>
    <property type="molecule type" value="Genomic_DNA"/>
</dbReference>
<dbReference type="Proteomes" id="UP001500390">
    <property type="component" value="Unassembled WGS sequence"/>
</dbReference>
<feature type="signal peptide" evidence="2">
    <location>
        <begin position="1"/>
        <end position="23"/>
    </location>
</feature>
<dbReference type="RefSeq" id="WP_159903068.1">
    <property type="nucleotide sequence ID" value="NZ_BAABFX010000020.1"/>
</dbReference>
<feature type="region of interest" description="Disordered" evidence="1">
    <location>
        <begin position="25"/>
        <end position="71"/>
    </location>
</feature>
<organism evidence="3 4">
    <name type="scientific">Ornithinibacter aureus</name>
    <dbReference type="NCBI Taxonomy" id="622664"/>
    <lineage>
        <taxon>Bacteria</taxon>
        <taxon>Bacillati</taxon>
        <taxon>Actinomycetota</taxon>
        <taxon>Actinomycetes</taxon>
        <taxon>Micrococcales</taxon>
        <taxon>Intrasporangiaceae</taxon>
        <taxon>Ornithinibacter</taxon>
    </lineage>
</organism>
<evidence type="ECO:0000256" key="1">
    <source>
        <dbReference type="SAM" id="MobiDB-lite"/>
    </source>
</evidence>
<feature type="compositionally biased region" description="Low complexity" evidence="1">
    <location>
        <begin position="32"/>
        <end position="67"/>
    </location>
</feature>